<gene>
    <name evidence="1" type="ORF">AYO21_03162</name>
</gene>
<dbReference type="GeneID" id="34598333"/>
<protein>
    <submittedName>
        <fullName evidence="1">Uncharacterized protein</fullName>
    </submittedName>
</protein>
<evidence type="ECO:0000313" key="2">
    <source>
        <dbReference type="Proteomes" id="UP000077002"/>
    </source>
</evidence>
<dbReference type="AlphaFoldDB" id="A0A177FEI8"/>
<dbReference type="OrthoDB" id="5418922at2759"/>
<keyword evidence="2" id="KW-1185">Reference proteome</keyword>
<accession>A0A177FEI8</accession>
<comment type="caution">
    <text evidence="1">The sequence shown here is derived from an EMBL/GenBank/DDBJ whole genome shotgun (WGS) entry which is preliminary data.</text>
</comment>
<organism evidence="1 2">
    <name type="scientific">Fonsecaea monophora</name>
    <dbReference type="NCBI Taxonomy" id="254056"/>
    <lineage>
        <taxon>Eukaryota</taxon>
        <taxon>Fungi</taxon>
        <taxon>Dikarya</taxon>
        <taxon>Ascomycota</taxon>
        <taxon>Pezizomycotina</taxon>
        <taxon>Eurotiomycetes</taxon>
        <taxon>Chaetothyriomycetidae</taxon>
        <taxon>Chaetothyriales</taxon>
        <taxon>Herpotrichiellaceae</taxon>
        <taxon>Fonsecaea</taxon>
    </lineage>
</organism>
<dbReference type="RefSeq" id="XP_022514529.1">
    <property type="nucleotide sequence ID" value="XM_022653136.1"/>
</dbReference>
<dbReference type="Proteomes" id="UP000077002">
    <property type="component" value="Unassembled WGS sequence"/>
</dbReference>
<evidence type="ECO:0000313" key="1">
    <source>
        <dbReference type="EMBL" id="OAG42577.1"/>
    </source>
</evidence>
<sequence length="236" mass="26237">MPVQINTCIDYIAPSRKQFLVYTMELLTDAYSKRPQPEPDLPCLPARPVPPLCNTLHVSYSRNMPKSNSTIAAPLREALCECFRSITRLVRPELRRHTILVGCAASIAHSSVLVTEDVDVAAPSSALTDIWKGILAGAPNLCFESDGKISFDAPRQDIRLRVDLLEIGNGCIERIHMTEPFFAESVASVSDLLRLRAVTVVDRGSDGEVEDFQWLLLRVACMGQLLPELDDEELEF</sequence>
<dbReference type="EMBL" id="LVKK01000015">
    <property type="protein sequence ID" value="OAG42577.1"/>
    <property type="molecule type" value="Genomic_DNA"/>
</dbReference>
<reference evidence="1 2" key="1">
    <citation type="submission" date="2016-03" db="EMBL/GenBank/DDBJ databases">
        <title>Draft genome sequence of the Fonsecaea monophora CBS 269.37.</title>
        <authorList>
            <person name="Bombassaro A."/>
            <person name="Vinicius W.A."/>
            <person name="De Hoog S."/>
            <person name="Sun J."/>
            <person name="Souza E.M."/>
            <person name="Raittz R.T."/>
            <person name="Costa F."/>
            <person name="Leao A.C."/>
            <person name="Tadra-Sfeir M.Z."/>
            <person name="Baura V."/>
            <person name="Balsanelli E."/>
            <person name="Pedrosa F.O."/>
            <person name="Moreno L.F."/>
            <person name="Steffens M.B."/>
            <person name="Xi L."/>
            <person name="Bocca A.L."/>
            <person name="Felipe M.S."/>
            <person name="Teixeira M."/>
            <person name="Telles Filho F.Q."/>
            <person name="Azevedo C.M."/>
            <person name="Gomes R."/>
            <person name="Vicente V.A."/>
        </authorList>
    </citation>
    <scope>NUCLEOTIDE SEQUENCE [LARGE SCALE GENOMIC DNA]</scope>
    <source>
        <strain evidence="1 2">CBS 269.37</strain>
    </source>
</reference>
<name>A0A177FEI8_9EURO</name>
<proteinExistence type="predicted"/>